<sequence>MSGFAVIFRLITGMLLLVPAGRAVAEEDWQPRIECGSPTSQGTRVYNGRRHQEIVSEVSGERISSLTGGSSRVAKRHALIKRSDCWVTFWSFEEDGQKTRMKRQTGSFREVEDYPPENRFRPVPYGATVGQQTGRDFMAQIDSEAAACRAAYDLVIRSFRNGINTEEDRNRHVAIVEEMNACMWRRAEALDKTGFLGKWYSAEDDRDHLFAVVEGKLHIRMLR</sequence>
<dbReference type="EMBL" id="QBKP01000004">
    <property type="protein sequence ID" value="PTX50923.1"/>
    <property type="molecule type" value="Genomic_DNA"/>
</dbReference>
<dbReference type="AlphaFoldDB" id="A0A2T6B4H3"/>
<name>A0A2T6B4H3_9RHOB</name>
<proteinExistence type="predicted"/>
<evidence type="ECO:0000256" key="1">
    <source>
        <dbReference type="SAM" id="SignalP"/>
    </source>
</evidence>
<keyword evidence="1" id="KW-0732">Signal</keyword>
<evidence type="ECO:0000313" key="3">
    <source>
        <dbReference type="Proteomes" id="UP000244224"/>
    </source>
</evidence>
<dbReference type="Proteomes" id="UP000244224">
    <property type="component" value="Unassembled WGS sequence"/>
</dbReference>
<gene>
    <name evidence="2" type="ORF">C8N34_10439</name>
</gene>
<organism evidence="2 3">
    <name type="scientific">Gemmobacter caeni</name>
    <dbReference type="NCBI Taxonomy" id="589035"/>
    <lineage>
        <taxon>Bacteria</taxon>
        <taxon>Pseudomonadati</taxon>
        <taxon>Pseudomonadota</taxon>
        <taxon>Alphaproteobacteria</taxon>
        <taxon>Rhodobacterales</taxon>
        <taxon>Paracoccaceae</taxon>
        <taxon>Gemmobacter</taxon>
    </lineage>
</organism>
<comment type="caution">
    <text evidence="2">The sequence shown here is derived from an EMBL/GenBank/DDBJ whole genome shotgun (WGS) entry which is preliminary data.</text>
</comment>
<dbReference type="RefSeq" id="WP_108128392.1">
    <property type="nucleotide sequence ID" value="NZ_QBKP01000004.1"/>
</dbReference>
<feature type="signal peptide" evidence="1">
    <location>
        <begin position="1"/>
        <end position="25"/>
    </location>
</feature>
<protein>
    <submittedName>
        <fullName evidence="2">Uncharacterized protein</fullName>
    </submittedName>
</protein>
<evidence type="ECO:0000313" key="2">
    <source>
        <dbReference type="EMBL" id="PTX50923.1"/>
    </source>
</evidence>
<accession>A0A2T6B4H3</accession>
<feature type="chain" id="PRO_5015654616" evidence="1">
    <location>
        <begin position="26"/>
        <end position="223"/>
    </location>
</feature>
<keyword evidence="3" id="KW-1185">Reference proteome</keyword>
<reference evidence="2 3" key="1">
    <citation type="submission" date="2018-04" db="EMBL/GenBank/DDBJ databases">
        <title>Genomic Encyclopedia of Archaeal and Bacterial Type Strains, Phase II (KMG-II): from individual species to whole genera.</title>
        <authorList>
            <person name="Goeker M."/>
        </authorList>
    </citation>
    <scope>NUCLEOTIDE SEQUENCE [LARGE SCALE GENOMIC DNA]</scope>
    <source>
        <strain evidence="2 3">DSM 21823</strain>
    </source>
</reference>